<feature type="domain" description="SUF system FeS cluster assembly SufBD N-terminal" evidence="3">
    <location>
        <begin position="35"/>
        <end position="179"/>
    </location>
</feature>
<evidence type="ECO:0000259" key="3">
    <source>
        <dbReference type="Pfam" id="PF19295"/>
    </source>
</evidence>
<dbReference type="AlphaFoldDB" id="A0A1H8CAL5"/>
<dbReference type="InterPro" id="IPR037284">
    <property type="entry name" value="SUF_FeS_clus_asmbl_SufBD_sf"/>
</dbReference>
<evidence type="ECO:0000259" key="2">
    <source>
        <dbReference type="Pfam" id="PF01458"/>
    </source>
</evidence>
<name>A0A1H8CAL5_9PROT</name>
<dbReference type="RefSeq" id="WP_090628422.1">
    <property type="nucleotide sequence ID" value="NZ_FOCP01000004.1"/>
</dbReference>
<dbReference type="PANTHER" id="PTHR43575:SF1">
    <property type="entry name" value="PROTEIN ABCI7, CHLOROPLASTIC"/>
    <property type="match status" value="1"/>
</dbReference>
<dbReference type="PANTHER" id="PTHR43575">
    <property type="entry name" value="PROTEIN ABCI7, CHLOROPLASTIC"/>
    <property type="match status" value="1"/>
</dbReference>
<dbReference type="InterPro" id="IPR000825">
    <property type="entry name" value="SUF_FeS_clus_asmbl_SufBD_core"/>
</dbReference>
<evidence type="ECO:0000313" key="4">
    <source>
        <dbReference type="EMBL" id="SEM92133.1"/>
    </source>
</evidence>
<dbReference type="InterPro" id="IPR045595">
    <property type="entry name" value="SufBD_N"/>
</dbReference>
<sequence>MSEPANVDYLSCLFKSLDAKTDDSVNAGTSPENPQSWLKQLRAQAIENAGQLKWPTTKDEEWRFTDISSLAKLPFKPAQPGRIPALSDIQPYLIKEAVNRLVFVDGFFAPELSSIASESQMLIGNLAALATQHASTIMPHLGQHVQHQKNLFAALNTAFLHDGAVIVVPQNNVVDLPVHLLFISTQVETTHYPRCLIVGEANSKTTVIEDYVALQKNAEDAYITNSVAEFKLAANAQIQHVRLQRENQNAFHLANCAVSLDHASRYQAVSVSLGAKISRYNLDVRLEAETAESIIDGLALITDQQLADTHTCIDHLKPNCTSHQKHKCIADGNAHAVFNGKIIVRPHAQKTNSSQSSRNLLLSDKAQIDTKPQLEIFADDVKCAHGATVGQLDKEEIFYLKSRGLSELTARNLLTYAFGAEILDSVPVASLKHTLEQIVLNQTQSC</sequence>
<dbReference type="SUPFAM" id="SSF101960">
    <property type="entry name" value="Stabilizer of iron transporter SufD"/>
    <property type="match status" value="1"/>
</dbReference>
<dbReference type="GO" id="GO:0016226">
    <property type="term" value="P:iron-sulfur cluster assembly"/>
    <property type="evidence" value="ECO:0007669"/>
    <property type="project" value="InterPro"/>
</dbReference>
<evidence type="ECO:0000256" key="1">
    <source>
        <dbReference type="ARBA" id="ARBA00043967"/>
    </source>
</evidence>
<dbReference type="STRING" id="917.SAMN05216326_102171"/>
<organism evidence="4 5">
    <name type="scientific">Nitrosomonas marina</name>
    <dbReference type="NCBI Taxonomy" id="917"/>
    <lineage>
        <taxon>Bacteria</taxon>
        <taxon>Pseudomonadati</taxon>
        <taxon>Pseudomonadota</taxon>
        <taxon>Betaproteobacteria</taxon>
        <taxon>Nitrosomonadales</taxon>
        <taxon>Nitrosomonadaceae</taxon>
        <taxon>Nitrosomonas</taxon>
    </lineage>
</organism>
<dbReference type="Pfam" id="PF19295">
    <property type="entry name" value="SufBD_N"/>
    <property type="match status" value="1"/>
</dbReference>
<proteinExistence type="inferred from homology"/>
<feature type="domain" description="SUF system FeS cluster assembly SufBD core" evidence="2">
    <location>
        <begin position="183"/>
        <end position="418"/>
    </location>
</feature>
<dbReference type="Proteomes" id="UP000199459">
    <property type="component" value="Unassembled WGS sequence"/>
</dbReference>
<dbReference type="Pfam" id="PF01458">
    <property type="entry name" value="SUFBD_core"/>
    <property type="match status" value="1"/>
</dbReference>
<gene>
    <name evidence="4" type="ORF">SAMN05216325_104104</name>
</gene>
<evidence type="ECO:0000313" key="5">
    <source>
        <dbReference type="Proteomes" id="UP000199459"/>
    </source>
</evidence>
<reference evidence="4 5" key="1">
    <citation type="submission" date="2016-10" db="EMBL/GenBank/DDBJ databases">
        <authorList>
            <person name="de Groot N.N."/>
        </authorList>
    </citation>
    <scope>NUCLEOTIDE SEQUENCE [LARGE SCALE GENOMIC DNA]</scope>
    <source>
        <strain evidence="4 5">Nm22</strain>
    </source>
</reference>
<dbReference type="NCBIfam" id="TIGR01981">
    <property type="entry name" value="sufD"/>
    <property type="match status" value="1"/>
</dbReference>
<dbReference type="InterPro" id="IPR011542">
    <property type="entry name" value="SUF_FeS_clus_asmbl_SufD"/>
</dbReference>
<accession>A0A1H8CAL5</accession>
<dbReference type="EMBL" id="FOCP01000004">
    <property type="protein sequence ID" value="SEM92133.1"/>
    <property type="molecule type" value="Genomic_DNA"/>
</dbReference>
<protein>
    <submittedName>
        <fullName evidence="4">Iron-regulated ABC transporter permease protein SufD</fullName>
    </submittedName>
</protein>
<comment type="similarity">
    <text evidence="1">Belongs to the iron-sulfur cluster assembly SufBD family.</text>
</comment>
<dbReference type="OrthoDB" id="9768262at2"/>
<dbReference type="InterPro" id="IPR055346">
    <property type="entry name" value="Fe-S_cluster_assembly_SufBD"/>
</dbReference>